<evidence type="ECO:0000313" key="1">
    <source>
        <dbReference type="EMBL" id="MFB5736155.1"/>
    </source>
</evidence>
<evidence type="ECO:0000313" key="2">
    <source>
        <dbReference type="Proteomes" id="UP001580391"/>
    </source>
</evidence>
<accession>A0ABV5BLR6</accession>
<organism evidence="1 2">
    <name type="scientific">Leptospira wolffii</name>
    <dbReference type="NCBI Taxonomy" id="409998"/>
    <lineage>
        <taxon>Bacteria</taxon>
        <taxon>Pseudomonadati</taxon>
        <taxon>Spirochaetota</taxon>
        <taxon>Spirochaetia</taxon>
        <taxon>Leptospirales</taxon>
        <taxon>Leptospiraceae</taxon>
        <taxon>Leptospira</taxon>
    </lineage>
</organism>
<reference evidence="1 2" key="1">
    <citation type="submission" date="2024-09" db="EMBL/GenBank/DDBJ databases">
        <title>Taxonomic and Genotyping Characterization of Leptospira Strains isolated from Multiple Sources in Colombia highlights the importance of intermediate species.</title>
        <authorList>
            <person name="Torres Higuera L."/>
            <person name="Rojas Tapias D."/>
            <person name="Jimenez Velasquez S."/>
            <person name="Renjifo Ibanez C."/>
        </authorList>
    </citation>
    <scope>NUCLEOTIDE SEQUENCE [LARGE SCALE GENOMIC DNA]</scope>
    <source>
        <strain evidence="1 2">Lep080</strain>
    </source>
</reference>
<protein>
    <submittedName>
        <fullName evidence="1">ArsR family transcriptional regulator</fullName>
    </submittedName>
</protein>
<dbReference type="Proteomes" id="UP001580391">
    <property type="component" value="Unassembled WGS sequence"/>
</dbReference>
<proteinExistence type="predicted"/>
<gene>
    <name evidence="1" type="ORF">ACE5IX_06530</name>
</gene>
<keyword evidence="2" id="KW-1185">Reference proteome</keyword>
<dbReference type="EMBL" id="JBHILJ010000002">
    <property type="protein sequence ID" value="MFB5736155.1"/>
    <property type="molecule type" value="Genomic_DNA"/>
</dbReference>
<dbReference type="RefSeq" id="WP_375516816.1">
    <property type="nucleotide sequence ID" value="NZ_JBHILI010000002.1"/>
</dbReference>
<sequence length="115" mass="12991">MEALDGVFGNKTAGKVLLHVFHYSEIHAAGIANDYHVAVTPIKNQLIRFEQSGILTSKMVGRARVYLFNSKSALTKPIKEILSIVYNTMPLTEKEKLFSTRRKPRRKSKPVYAKS</sequence>
<name>A0ABV5BLR6_9LEPT</name>
<comment type="caution">
    <text evidence="1">The sequence shown here is derived from an EMBL/GenBank/DDBJ whole genome shotgun (WGS) entry which is preliminary data.</text>
</comment>